<feature type="signal peptide" evidence="1">
    <location>
        <begin position="1"/>
        <end position="21"/>
    </location>
</feature>
<feature type="domain" description="Amidohydrolase 3" evidence="2">
    <location>
        <begin position="73"/>
        <end position="556"/>
    </location>
</feature>
<sequence length="561" mass="58850">MRGLLRTLLGGLLLATPAAAAAPEPADLVFWGGPIHTAEEATPTVEAVAVRAGRIVHAGPRAGAQALVGPATQVVELRGAALFPGFTDAHMHLDGVGQRALSLDLSTERSLASLLATVAARVARQPPGSLLTGGGWIETHWPEKRFPTRQDLDTVAPDLPVLLTRADGHALVANSAALRAAGIDADTVAPEGGEILRDAEGRPTGMLIDTAMSLVAGLRKEPTVDERRRAYAEGAALYARLGWTGVHTMGTPLEDVPIQEALLAEGALPLRVYNLVRRIDGERLVAEGPRQSGDGRIVTRGVKLFADGALGSRGAALLEPYADAPGRGLVLLDPAETAPFLAAALKSGIQVATHAIGDRANRLVLDAYEAAFAAVPAGQRALAEPRWRVEHAQIVAPADRPRFATLGVIASMQPSHAIGDLHFAPARLGPESARLGDSYAWRSLLESGAVVAGGSDAPVEVGDPRIEFYAAVARRDLAGFSGPGWHPEQALDRQAALRLFTLAPAYAAFQERDLGSIAVGKKADLTVFSADLMTVPVEEIPKARALLTVVDGTIAYRAEGW</sequence>
<dbReference type="EC" id="3.5.-.-" evidence="3"/>
<dbReference type="EMBL" id="JBHTCM010000011">
    <property type="protein sequence ID" value="MFC7334080.1"/>
    <property type="molecule type" value="Genomic_DNA"/>
</dbReference>
<dbReference type="RefSeq" id="WP_377359626.1">
    <property type="nucleotide sequence ID" value="NZ_JBHTCM010000011.1"/>
</dbReference>
<dbReference type="SUPFAM" id="SSF51338">
    <property type="entry name" value="Composite domain of metallo-dependent hydrolases"/>
    <property type="match status" value="1"/>
</dbReference>
<evidence type="ECO:0000313" key="3">
    <source>
        <dbReference type="EMBL" id="MFC7334080.1"/>
    </source>
</evidence>
<organism evidence="3 4">
    <name type="scientific">Rhodocista pekingensis</name>
    <dbReference type="NCBI Taxonomy" id="201185"/>
    <lineage>
        <taxon>Bacteria</taxon>
        <taxon>Pseudomonadati</taxon>
        <taxon>Pseudomonadota</taxon>
        <taxon>Alphaproteobacteria</taxon>
        <taxon>Rhodospirillales</taxon>
        <taxon>Azospirillaceae</taxon>
        <taxon>Rhodocista</taxon>
    </lineage>
</organism>
<dbReference type="Gene3D" id="2.30.40.10">
    <property type="entry name" value="Urease, subunit C, domain 1"/>
    <property type="match status" value="1"/>
</dbReference>
<feature type="chain" id="PRO_5047108129" evidence="1">
    <location>
        <begin position="22"/>
        <end position="561"/>
    </location>
</feature>
<dbReference type="SUPFAM" id="SSF51556">
    <property type="entry name" value="Metallo-dependent hydrolases"/>
    <property type="match status" value="1"/>
</dbReference>
<dbReference type="Gene3D" id="3.10.310.70">
    <property type="match status" value="1"/>
</dbReference>
<dbReference type="InterPro" id="IPR013108">
    <property type="entry name" value="Amidohydro_3"/>
</dbReference>
<evidence type="ECO:0000313" key="4">
    <source>
        <dbReference type="Proteomes" id="UP001596456"/>
    </source>
</evidence>
<dbReference type="InterPro" id="IPR033932">
    <property type="entry name" value="YtcJ-like"/>
</dbReference>
<evidence type="ECO:0000256" key="1">
    <source>
        <dbReference type="SAM" id="SignalP"/>
    </source>
</evidence>
<proteinExistence type="predicted"/>
<comment type="caution">
    <text evidence="3">The sequence shown here is derived from an EMBL/GenBank/DDBJ whole genome shotgun (WGS) entry which is preliminary data.</text>
</comment>
<keyword evidence="4" id="KW-1185">Reference proteome</keyword>
<evidence type="ECO:0000259" key="2">
    <source>
        <dbReference type="Pfam" id="PF07969"/>
    </source>
</evidence>
<protein>
    <submittedName>
        <fullName evidence="3">Amidohydrolase</fullName>
        <ecNumber evidence="3">3.5.-.-</ecNumber>
    </submittedName>
</protein>
<dbReference type="PANTHER" id="PTHR22642:SF2">
    <property type="entry name" value="PROTEIN LONG AFTER FAR-RED 3"/>
    <property type="match status" value="1"/>
</dbReference>
<dbReference type="InterPro" id="IPR032466">
    <property type="entry name" value="Metal_Hydrolase"/>
</dbReference>
<dbReference type="CDD" id="cd01300">
    <property type="entry name" value="YtcJ_like"/>
    <property type="match status" value="1"/>
</dbReference>
<dbReference type="Pfam" id="PF07969">
    <property type="entry name" value="Amidohydro_3"/>
    <property type="match status" value="1"/>
</dbReference>
<reference evidence="4" key="1">
    <citation type="journal article" date="2019" name="Int. J. Syst. Evol. Microbiol.">
        <title>The Global Catalogue of Microorganisms (GCM) 10K type strain sequencing project: providing services to taxonomists for standard genome sequencing and annotation.</title>
        <authorList>
            <consortium name="The Broad Institute Genomics Platform"/>
            <consortium name="The Broad Institute Genome Sequencing Center for Infectious Disease"/>
            <person name="Wu L."/>
            <person name="Ma J."/>
        </authorList>
    </citation>
    <scope>NUCLEOTIDE SEQUENCE [LARGE SCALE GENOMIC DNA]</scope>
    <source>
        <strain evidence="4">CGMCC 1.16275</strain>
    </source>
</reference>
<keyword evidence="3" id="KW-0378">Hydrolase</keyword>
<dbReference type="GO" id="GO:0016787">
    <property type="term" value="F:hydrolase activity"/>
    <property type="evidence" value="ECO:0007669"/>
    <property type="project" value="UniProtKB-KW"/>
</dbReference>
<dbReference type="Gene3D" id="3.20.20.140">
    <property type="entry name" value="Metal-dependent hydrolases"/>
    <property type="match status" value="1"/>
</dbReference>
<accession>A0ABW2KYL2</accession>
<dbReference type="PANTHER" id="PTHR22642">
    <property type="entry name" value="IMIDAZOLONEPROPIONASE"/>
    <property type="match status" value="1"/>
</dbReference>
<keyword evidence="1" id="KW-0732">Signal</keyword>
<name>A0ABW2KYL2_9PROT</name>
<dbReference type="Proteomes" id="UP001596456">
    <property type="component" value="Unassembled WGS sequence"/>
</dbReference>
<gene>
    <name evidence="3" type="ORF">ACFQPS_12985</name>
</gene>
<dbReference type="InterPro" id="IPR011059">
    <property type="entry name" value="Metal-dep_hydrolase_composite"/>
</dbReference>